<keyword evidence="1" id="KW-0812">Transmembrane</keyword>
<name>A0A974PMK1_9HYPH</name>
<proteinExistence type="predicted"/>
<reference evidence="2 3" key="1">
    <citation type="submission" date="2020-10" db="EMBL/GenBank/DDBJ databases">
        <title>Degradation of 1,4-Dioxane by Xanthobacter sp. YN2, via a Novel Group-2 Soluble Di-Iron Monooxygenase.</title>
        <authorList>
            <person name="Ma F."/>
            <person name="Wang Y."/>
            <person name="Yang J."/>
            <person name="Guo H."/>
            <person name="Su D."/>
            <person name="Yu L."/>
        </authorList>
    </citation>
    <scope>NUCLEOTIDE SEQUENCE [LARGE SCALE GENOMIC DNA]</scope>
    <source>
        <strain evidence="2 3">YN2</strain>
    </source>
</reference>
<feature type="transmembrane region" description="Helical" evidence="1">
    <location>
        <begin position="73"/>
        <end position="95"/>
    </location>
</feature>
<evidence type="ECO:0000256" key="1">
    <source>
        <dbReference type="SAM" id="Phobius"/>
    </source>
</evidence>
<dbReference type="KEGG" id="xdi:EZH22_23515"/>
<organism evidence="2 3">
    <name type="scientific">Xanthobacter dioxanivorans</name>
    <dbReference type="NCBI Taxonomy" id="2528964"/>
    <lineage>
        <taxon>Bacteria</taxon>
        <taxon>Pseudomonadati</taxon>
        <taxon>Pseudomonadota</taxon>
        <taxon>Alphaproteobacteria</taxon>
        <taxon>Hyphomicrobiales</taxon>
        <taxon>Xanthobacteraceae</taxon>
        <taxon>Xanthobacter</taxon>
    </lineage>
</organism>
<evidence type="ECO:0000313" key="3">
    <source>
        <dbReference type="Proteomes" id="UP000596427"/>
    </source>
</evidence>
<keyword evidence="1" id="KW-0472">Membrane</keyword>
<evidence type="ECO:0000313" key="2">
    <source>
        <dbReference type="EMBL" id="QRG05956.1"/>
    </source>
</evidence>
<keyword evidence="3" id="KW-1185">Reference proteome</keyword>
<protein>
    <submittedName>
        <fullName evidence="2">Uncharacterized protein</fullName>
    </submittedName>
</protein>
<sequence>MAAEPRRPLAAVFWGFFGLALLAAAWQAGAVAFGPFVLPTLTETGHAMWRLVASGTAGPALGATIAHALGGCLAGGAVGLVLGIAGGIATARAHFDLPETMAWIVLAVLVLLLADVLLLAPLRGWRAMRGGRPAAPPVEA</sequence>
<dbReference type="AlphaFoldDB" id="A0A974PMK1"/>
<accession>A0A974PMK1</accession>
<keyword evidence="1" id="KW-1133">Transmembrane helix</keyword>
<gene>
    <name evidence="2" type="ORF">EZH22_23515</name>
</gene>
<dbReference type="Proteomes" id="UP000596427">
    <property type="component" value="Chromosome"/>
</dbReference>
<feature type="transmembrane region" description="Helical" evidence="1">
    <location>
        <begin position="48"/>
        <end position="66"/>
    </location>
</feature>
<dbReference type="EMBL" id="CP063362">
    <property type="protein sequence ID" value="QRG05956.1"/>
    <property type="molecule type" value="Genomic_DNA"/>
</dbReference>
<feature type="transmembrane region" description="Helical" evidence="1">
    <location>
        <begin position="101"/>
        <end position="122"/>
    </location>
</feature>
<dbReference type="RefSeq" id="WP_203192829.1">
    <property type="nucleotide sequence ID" value="NZ_CP063362.1"/>
</dbReference>